<proteinExistence type="predicted"/>
<name>A0A9P6DK47_9AGAM</name>
<dbReference type="EMBL" id="MU129184">
    <property type="protein sequence ID" value="KAF9504937.1"/>
    <property type="molecule type" value="Genomic_DNA"/>
</dbReference>
<reference evidence="2" key="1">
    <citation type="journal article" date="2020" name="Nat. Commun.">
        <title>Large-scale genome sequencing of mycorrhizal fungi provides insights into the early evolution of symbiotic traits.</title>
        <authorList>
            <person name="Miyauchi S."/>
            <person name="Kiss E."/>
            <person name="Kuo A."/>
            <person name="Drula E."/>
            <person name="Kohler A."/>
            <person name="Sanchez-Garcia M."/>
            <person name="Morin E."/>
            <person name="Andreopoulos B."/>
            <person name="Barry K.W."/>
            <person name="Bonito G."/>
            <person name="Buee M."/>
            <person name="Carver A."/>
            <person name="Chen C."/>
            <person name="Cichocki N."/>
            <person name="Clum A."/>
            <person name="Culley D."/>
            <person name="Crous P.W."/>
            <person name="Fauchery L."/>
            <person name="Girlanda M."/>
            <person name="Hayes R.D."/>
            <person name="Keri Z."/>
            <person name="LaButti K."/>
            <person name="Lipzen A."/>
            <person name="Lombard V."/>
            <person name="Magnuson J."/>
            <person name="Maillard F."/>
            <person name="Murat C."/>
            <person name="Nolan M."/>
            <person name="Ohm R.A."/>
            <person name="Pangilinan J."/>
            <person name="Pereira M.F."/>
            <person name="Perotto S."/>
            <person name="Peter M."/>
            <person name="Pfister S."/>
            <person name="Riley R."/>
            <person name="Sitrit Y."/>
            <person name="Stielow J.B."/>
            <person name="Szollosi G."/>
            <person name="Zifcakova L."/>
            <person name="Stursova M."/>
            <person name="Spatafora J.W."/>
            <person name="Tedersoo L."/>
            <person name="Vaario L.M."/>
            <person name="Yamada A."/>
            <person name="Yan M."/>
            <person name="Wang P."/>
            <person name="Xu J."/>
            <person name="Bruns T."/>
            <person name="Baldrian P."/>
            <person name="Vilgalys R."/>
            <person name="Dunand C."/>
            <person name="Henrissat B."/>
            <person name="Grigoriev I.V."/>
            <person name="Hibbett D."/>
            <person name="Nagy L.G."/>
            <person name="Martin F.M."/>
        </authorList>
    </citation>
    <scope>NUCLEOTIDE SEQUENCE</scope>
    <source>
        <strain evidence="2">UP504</strain>
    </source>
</reference>
<sequence>MASPPMMARGLNFGTCTNPRVSFSSGAFVPVDLVDFPHASVSKPGIIFPFICSQLVNKCGLHETDPAVLACLKAAPPAEALGAKGIAADTFNAALGFTTDFAAVDKSGPSSRSPARSPRDELARVPPPPKAAPPPVPSPSPVDLHLFLVRRILTFANQFPPLHTLLSPLIPITQFQGPIRGRCGTWMLAQRDRLLTKMKDEWSERRYPSRQGPWRTPSAAIFFASSASVTPTGPRAKSRVVCESTPSCGSLYRGHIMLQPAFTSGSSPHDISPPSSLDGILTGSM</sequence>
<evidence type="ECO:0000313" key="3">
    <source>
        <dbReference type="Proteomes" id="UP000886523"/>
    </source>
</evidence>
<keyword evidence="3" id="KW-1185">Reference proteome</keyword>
<feature type="compositionally biased region" description="Polar residues" evidence="1">
    <location>
        <begin position="263"/>
        <end position="275"/>
    </location>
</feature>
<evidence type="ECO:0000313" key="2">
    <source>
        <dbReference type="EMBL" id="KAF9504937.1"/>
    </source>
</evidence>
<protein>
    <submittedName>
        <fullName evidence="2">Uncharacterized protein</fullName>
    </submittedName>
</protein>
<feature type="compositionally biased region" description="Pro residues" evidence="1">
    <location>
        <begin position="125"/>
        <end position="138"/>
    </location>
</feature>
<feature type="region of interest" description="Disordered" evidence="1">
    <location>
        <begin position="263"/>
        <end position="285"/>
    </location>
</feature>
<organism evidence="2 3">
    <name type="scientific">Hydnum rufescens UP504</name>
    <dbReference type="NCBI Taxonomy" id="1448309"/>
    <lineage>
        <taxon>Eukaryota</taxon>
        <taxon>Fungi</taxon>
        <taxon>Dikarya</taxon>
        <taxon>Basidiomycota</taxon>
        <taxon>Agaricomycotina</taxon>
        <taxon>Agaricomycetes</taxon>
        <taxon>Cantharellales</taxon>
        <taxon>Hydnaceae</taxon>
        <taxon>Hydnum</taxon>
    </lineage>
</organism>
<feature type="region of interest" description="Disordered" evidence="1">
    <location>
        <begin position="105"/>
        <end position="138"/>
    </location>
</feature>
<evidence type="ECO:0000256" key="1">
    <source>
        <dbReference type="SAM" id="MobiDB-lite"/>
    </source>
</evidence>
<dbReference type="Proteomes" id="UP000886523">
    <property type="component" value="Unassembled WGS sequence"/>
</dbReference>
<dbReference type="AlphaFoldDB" id="A0A9P6DK47"/>
<gene>
    <name evidence="2" type="ORF">BS47DRAFT_1368451</name>
</gene>
<accession>A0A9P6DK47</accession>
<dbReference type="OrthoDB" id="2153847at2759"/>
<comment type="caution">
    <text evidence="2">The sequence shown here is derived from an EMBL/GenBank/DDBJ whole genome shotgun (WGS) entry which is preliminary data.</text>
</comment>
<feature type="compositionally biased region" description="Low complexity" evidence="1">
    <location>
        <begin position="107"/>
        <end position="116"/>
    </location>
</feature>